<dbReference type="AlphaFoldDB" id="A0ABD3DF17"/>
<keyword evidence="2" id="KW-1185">Reference proteome</keyword>
<protein>
    <submittedName>
        <fullName evidence="1">Uncharacterized protein</fullName>
    </submittedName>
</protein>
<name>A0ABD3DF17_9LAMI</name>
<dbReference type="EMBL" id="JAVIJP010000017">
    <property type="protein sequence ID" value="KAL3640926.1"/>
    <property type="molecule type" value="Genomic_DNA"/>
</dbReference>
<evidence type="ECO:0000313" key="2">
    <source>
        <dbReference type="Proteomes" id="UP001632038"/>
    </source>
</evidence>
<accession>A0ABD3DF17</accession>
<dbReference type="Proteomes" id="UP001632038">
    <property type="component" value="Unassembled WGS sequence"/>
</dbReference>
<reference evidence="2" key="1">
    <citation type="journal article" date="2024" name="IScience">
        <title>Strigolactones Initiate the Formation of Haustorium-like Structures in Castilleja.</title>
        <authorList>
            <person name="Buerger M."/>
            <person name="Peterson D."/>
            <person name="Chory J."/>
        </authorList>
    </citation>
    <scope>NUCLEOTIDE SEQUENCE [LARGE SCALE GENOMIC DNA]</scope>
</reference>
<evidence type="ECO:0000313" key="1">
    <source>
        <dbReference type="EMBL" id="KAL3640926.1"/>
    </source>
</evidence>
<gene>
    <name evidence="1" type="ORF">CASFOL_015894</name>
</gene>
<proteinExistence type="predicted"/>
<comment type="caution">
    <text evidence="1">The sequence shown here is derived from an EMBL/GenBank/DDBJ whole genome shotgun (WGS) entry which is preliminary data.</text>
</comment>
<sequence>MAALYHIDFLSFSFTSWWWRLGRRESWPRDTDGATVIVVGQRWVAWTVVEHVVYLSWWAARRLRDDEFHSCEAGC</sequence>
<organism evidence="1 2">
    <name type="scientific">Castilleja foliolosa</name>
    <dbReference type="NCBI Taxonomy" id="1961234"/>
    <lineage>
        <taxon>Eukaryota</taxon>
        <taxon>Viridiplantae</taxon>
        <taxon>Streptophyta</taxon>
        <taxon>Embryophyta</taxon>
        <taxon>Tracheophyta</taxon>
        <taxon>Spermatophyta</taxon>
        <taxon>Magnoliopsida</taxon>
        <taxon>eudicotyledons</taxon>
        <taxon>Gunneridae</taxon>
        <taxon>Pentapetalae</taxon>
        <taxon>asterids</taxon>
        <taxon>lamiids</taxon>
        <taxon>Lamiales</taxon>
        <taxon>Orobanchaceae</taxon>
        <taxon>Pedicularideae</taxon>
        <taxon>Castillejinae</taxon>
        <taxon>Castilleja</taxon>
    </lineage>
</organism>